<keyword evidence="4" id="KW-0999">Mitochondrion inner membrane</keyword>
<dbReference type="GO" id="GO:0031314">
    <property type="term" value="C:extrinsic component of mitochondrial inner membrane"/>
    <property type="evidence" value="ECO:0007669"/>
    <property type="project" value="UniProtKB-UniRule"/>
</dbReference>
<dbReference type="InterPro" id="IPR023576">
    <property type="entry name" value="UbiE/COQ5_MeTrFase_CS"/>
</dbReference>
<evidence type="ECO:0000313" key="6">
    <source>
        <dbReference type="Proteomes" id="UP000650467"/>
    </source>
</evidence>
<dbReference type="AlphaFoldDB" id="A0A835VWW5"/>
<gene>
    <name evidence="4" type="primary">COQ5</name>
    <name evidence="5" type="ORF">HXX76_009844</name>
</gene>
<dbReference type="SUPFAM" id="SSF53335">
    <property type="entry name" value="S-adenosyl-L-methionine-dependent methyltransferases"/>
    <property type="match status" value="2"/>
</dbReference>
<dbReference type="Pfam" id="PF01209">
    <property type="entry name" value="Ubie_methyltran"/>
    <property type="match status" value="2"/>
</dbReference>
<protein>
    <recommendedName>
        <fullName evidence="4">2-methoxy-6-polyprenyl-1,4-benzoquinol methylase, mitochondrial</fullName>
        <ecNumber evidence="4">2.1.1.201</ecNumber>
    </recommendedName>
    <alternativeName>
        <fullName evidence="4">Ubiquinone biosynthesis methyltransferase COQ5</fullName>
    </alternativeName>
</protein>
<evidence type="ECO:0000256" key="1">
    <source>
        <dbReference type="ARBA" id="ARBA00022603"/>
    </source>
</evidence>
<dbReference type="PROSITE" id="PS51608">
    <property type="entry name" value="SAM_MT_UBIE"/>
    <property type="match status" value="1"/>
</dbReference>
<dbReference type="Proteomes" id="UP000650467">
    <property type="component" value="Unassembled WGS sequence"/>
</dbReference>
<feature type="binding site" evidence="4">
    <location>
        <begin position="270"/>
        <end position="271"/>
    </location>
    <ligand>
        <name>S-adenosyl-L-methionine</name>
        <dbReference type="ChEBI" id="CHEBI:59789"/>
    </ligand>
</feature>
<comment type="subunit">
    <text evidence="4">Component of a multi-subunit COQ enzyme complex.</text>
</comment>
<dbReference type="PANTHER" id="PTHR43591:SF24">
    <property type="entry name" value="2-METHOXY-6-POLYPRENYL-1,4-BENZOQUINOL METHYLASE, MITOCHONDRIAL"/>
    <property type="match status" value="1"/>
</dbReference>
<keyword evidence="4" id="KW-0496">Mitochondrion</keyword>
<keyword evidence="3 4" id="KW-0949">S-adenosyl-L-methionine</keyword>
<name>A0A835VWW5_CHLIN</name>
<dbReference type="InterPro" id="IPR004033">
    <property type="entry name" value="UbiE/COQ5_MeTrFase"/>
</dbReference>
<proteinExistence type="inferred from homology"/>
<evidence type="ECO:0000256" key="4">
    <source>
        <dbReference type="HAMAP-Rule" id="MF_03191"/>
    </source>
</evidence>
<dbReference type="EMBL" id="JAEHOC010000026">
    <property type="protein sequence ID" value="KAG2430870.1"/>
    <property type="molecule type" value="Genomic_DNA"/>
</dbReference>
<keyword evidence="1 4" id="KW-0489">Methyltransferase</keyword>
<dbReference type="InterPro" id="IPR029063">
    <property type="entry name" value="SAM-dependent_MTases_sf"/>
</dbReference>
<evidence type="ECO:0000313" key="5">
    <source>
        <dbReference type="EMBL" id="KAG2430870.1"/>
    </source>
</evidence>
<comment type="pathway">
    <text evidence="4">Cofactor biosynthesis; ubiquinone biosynthesis.</text>
</comment>
<feature type="binding site" evidence="4">
    <location>
        <position position="239"/>
    </location>
    <ligand>
        <name>S-adenosyl-L-methionine</name>
        <dbReference type="ChEBI" id="CHEBI:59789"/>
    </ligand>
</feature>
<accession>A0A835VWW5</accession>
<comment type="catalytic activity">
    <reaction evidence="4">
        <text>a 2-methoxy-6-(all-trans-polyprenyl)benzene-1,4-diol + S-adenosyl-L-methionine = a 5-methoxy-2-methyl-3-(all-trans-polyprenyl)benzene-1,4-diol + S-adenosyl-L-homocysteine + H(+)</text>
        <dbReference type="Rhea" id="RHEA:28286"/>
        <dbReference type="Rhea" id="RHEA-COMP:10858"/>
        <dbReference type="Rhea" id="RHEA-COMP:10859"/>
        <dbReference type="ChEBI" id="CHEBI:15378"/>
        <dbReference type="ChEBI" id="CHEBI:57856"/>
        <dbReference type="ChEBI" id="CHEBI:59789"/>
        <dbReference type="ChEBI" id="CHEBI:84166"/>
        <dbReference type="ChEBI" id="CHEBI:84167"/>
        <dbReference type="EC" id="2.1.1.201"/>
    </reaction>
</comment>
<dbReference type="OrthoDB" id="6329284at2759"/>
<evidence type="ECO:0000256" key="2">
    <source>
        <dbReference type="ARBA" id="ARBA00022679"/>
    </source>
</evidence>
<dbReference type="PROSITE" id="PS01184">
    <property type="entry name" value="UBIE_2"/>
    <property type="match status" value="1"/>
</dbReference>
<keyword evidence="2 4" id="KW-0808">Transferase</keyword>
<dbReference type="PROSITE" id="PS01183">
    <property type="entry name" value="UBIE_1"/>
    <property type="match status" value="1"/>
</dbReference>
<keyword evidence="4" id="KW-0472">Membrane</keyword>
<comment type="similarity">
    <text evidence="4">Belongs to the class I-like SAM-binding methyltransferase superfamily. MenG/UbiE family.</text>
</comment>
<organism evidence="5 6">
    <name type="scientific">Chlamydomonas incerta</name>
    <dbReference type="NCBI Taxonomy" id="51695"/>
    <lineage>
        <taxon>Eukaryota</taxon>
        <taxon>Viridiplantae</taxon>
        <taxon>Chlorophyta</taxon>
        <taxon>core chlorophytes</taxon>
        <taxon>Chlorophyceae</taxon>
        <taxon>CS clade</taxon>
        <taxon>Chlamydomonadales</taxon>
        <taxon>Chlamydomonadaceae</taxon>
        <taxon>Chlamydomonas</taxon>
    </lineage>
</organism>
<dbReference type="HAMAP" id="MF_01813">
    <property type="entry name" value="MenG_UbiE_methyltr"/>
    <property type="match status" value="1"/>
</dbReference>
<evidence type="ECO:0000256" key="3">
    <source>
        <dbReference type="ARBA" id="ARBA00022691"/>
    </source>
</evidence>
<keyword evidence="6" id="KW-1185">Reference proteome</keyword>
<feature type="binding site" evidence="4">
    <location>
        <position position="119"/>
    </location>
    <ligand>
        <name>S-adenosyl-L-methionine</name>
        <dbReference type="ChEBI" id="CHEBI:59789"/>
    </ligand>
</feature>
<comment type="caution">
    <text evidence="5">The sequence shown here is derived from an EMBL/GenBank/DDBJ whole genome shotgun (WGS) entry which is preliminary data.</text>
</comment>
<keyword evidence="4" id="KW-0831">Ubiquinone biosynthesis</keyword>
<comment type="subcellular location">
    <subcellularLocation>
        <location evidence="4">Mitochondrion inner membrane</location>
        <topology evidence="4">Peripheral membrane protein</topology>
        <orientation evidence="4">Matrix side</orientation>
    </subcellularLocation>
</comment>
<reference evidence="5" key="1">
    <citation type="journal article" date="2020" name="bioRxiv">
        <title>Comparative genomics of Chlamydomonas.</title>
        <authorList>
            <person name="Craig R.J."/>
            <person name="Hasan A.R."/>
            <person name="Ness R.W."/>
            <person name="Keightley P.D."/>
        </authorList>
    </citation>
    <scope>NUCLEOTIDE SEQUENCE</scope>
    <source>
        <strain evidence="5">SAG 7.73</strain>
    </source>
</reference>
<dbReference type="NCBIfam" id="TIGR01934">
    <property type="entry name" value="MenG_MenH_UbiE"/>
    <property type="match status" value="1"/>
</dbReference>
<dbReference type="UniPathway" id="UPA00232"/>
<comment type="caution">
    <text evidence="4">Lacks conserved residue(s) required for the propagation of feature annotation.</text>
</comment>
<dbReference type="EC" id="2.1.1.201" evidence="4"/>
<comment type="function">
    <text evidence="4">Methyltransferase required for the conversion of 2-polyprenyl-6-methoxy-1,4-benzoquinol (DDMQH2) to 2-polyprenyl-3-methyl-6-methoxy-1,4-benzoquinol (DMQH2).</text>
</comment>
<dbReference type="GO" id="GO:0032259">
    <property type="term" value="P:methylation"/>
    <property type="evidence" value="ECO:0007669"/>
    <property type="project" value="UniProtKB-KW"/>
</dbReference>
<sequence>MARRIARAPGLFGSLQALTADRLLIRSSDEAAVITSGACRAFSSSASGNNGENIDFGFKQVPRDTKQSLVGQVFSSVASSYDVMNDLMSGGLHRLWKDRLVESLRPFPGQEHLDVAGGTGDVGFRVLRAIRAAEAEERMAAAASGRTSASATGRKPAAAAGAAAAAGQGSGQAAGLAVGEQAGAAAAGQGPGSAASAAAGAGAGAAASAAGARGGAAAYGAGAGAGAGGLTPGRVVVCDINPDMLRVGQQKARSSTDLAGDTGLAFVEGNAEALPFASGAFDSYTIAFGIRNVTDRAAALREALRVLKPGGRLLVLEFSHVTQPGLKELYDAYSFAVIPRIGGLVAGDAASYQYLVESIRKFPDQEAFARMVEEAGFRAVTYENMSGGIVALHSGFKL</sequence>
<dbReference type="CDD" id="cd02440">
    <property type="entry name" value="AdoMet_MTases"/>
    <property type="match status" value="1"/>
</dbReference>
<dbReference type="Gene3D" id="3.40.50.150">
    <property type="entry name" value="Vaccinia Virus protein VP39"/>
    <property type="match status" value="1"/>
</dbReference>
<dbReference type="GO" id="GO:0008425">
    <property type="term" value="F:2-methoxy-6-polyprenyl-1,4-benzoquinol methyltransferase activity"/>
    <property type="evidence" value="ECO:0007669"/>
    <property type="project" value="UniProtKB-UniRule"/>
</dbReference>
<dbReference type="PANTHER" id="PTHR43591">
    <property type="entry name" value="METHYLTRANSFERASE"/>
    <property type="match status" value="1"/>
</dbReference>